<evidence type="ECO:0000259" key="8">
    <source>
        <dbReference type="Pfam" id="PF21571"/>
    </source>
</evidence>
<dbReference type="Pfam" id="PF21570">
    <property type="entry name" value="ArgZ-like_C_2nd"/>
    <property type="match status" value="1"/>
</dbReference>
<dbReference type="NCBIfam" id="TIGR00300">
    <property type="entry name" value="TIGR00300 family protein"/>
    <property type="match status" value="1"/>
</dbReference>
<name>A0A367ZD37_9BACT</name>
<dbReference type="EMBL" id="QOQW01000036">
    <property type="protein sequence ID" value="RCK76000.1"/>
    <property type="molecule type" value="Genomic_DNA"/>
</dbReference>
<dbReference type="GO" id="GO:0000166">
    <property type="term" value="F:nucleotide binding"/>
    <property type="evidence" value="ECO:0007669"/>
    <property type="project" value="UniProtKB-KW"/>
</dbReference>
<feature type="domain" description="LOR/SDH bifunctional enzyme conserved" evidence="6">
    <location>
        <begin position="14"/>
        <end position="110"/>
    </location>
</feature>
<dbReference type="Gene3D" id="2.40.420.10">
    <property type="entry name" value="conserved putative lor/sdh protein from methanococcus maripaludis s2 domain"/>
    <property type="match status" value="1"/>
</dbReference>
<feature type="domain" description="Arginine dihydrolase ArgZ/ArgE-like C-terminal second subdomain" evidence="7">
    <location>
        <begin position="196"/>
        <end position="408"/>
    </location>
</feature>
<feature type="domain" description="Arginine dihydrolase ArgZ/ArgE-like C-terminal first subdomain" evidence="8">
    <location>
        <begin position="112"/>
        <end position="195"/>
    </location>
</feature>
<keyword evidence="3" id="KW-0520">NAD</keyword>
<evidence type="ECO:0000256" key="1">
    <source>
        <dbReference type="ARBA" id="ARBA00001911"/>
    </source>
</evidence>
<dbReference type="Pfam" id="PF04455">
    <property type="entry name" value="Saccharop_dh_N"/>
    <property type="match status" value="1"/>
</dbReference>
<gene>
    <name evidence="9" type="ORF">OZSIB_3347</name>
</gene>
<dbReference type="Gene3D" id="3.40.50.10690">
    <property type="entry name" value="putative lor/sdh protein like domains"/>
    <property type="match status" value="1"/>
</dbReference>
<comment type="cofactor">
    <cofactor evidence="1">
        <name>NAD(+)</name>
        <dbReference type="ChEBI" id="CHEBI:57540"/>
    </cofactor>
</comment>
<evidence type="ECO:0000313" key="10">
    <source>
        <dbReference type="Proteomes" id="UP000252355"/>
    </source>
</evidence>
<proteinExistence type="predicted"/>
<keyword evidence="2" id="KW-0547">Nucleotide-binding</keyword>
<dbReference type="InterPro" id="IPR005239">
    <property type="entry name" value="ArgZ/ArgE-like"/>
</dbReference>
<sequence length="416" mass="46444">MTDDFSQFPFSLELTATGHLIDSGIMSAIMDAIIKNEGVYRIHEFVVGHTHEETSRTRFEVFARTEEQLTRIAQALHGFGCARVIEEDVVLRPAERDWVVPDDFYSTTNHLTEVRLEGKWVPARDQRMDTVIVCRKEADGWQAWCRKLRDVRQGDLIACGFRGIRIHPEFKGRDPEEFAFMNSEVSSERRVRIAVRQIARLIHERRREGKRIGVTAGPVVVHTGGAEFLGRLIRDGYIDFLLSGNALAVHDIETCLYGTSLGIDVHTGEPVENGHRNHLRAINTIYRHGSIKGAVEAGVLTSGIFYECVKRNIPFVLSGSIRDDGPLPEVITDQIEAQKAYFAQLRDCGLMMILSTMLHGIGVGNMLPGYVKTICVDINPAVVTKLADRGSHQTVGIVTDVGSFLHALALELESQT</sequence>
<protein>
    <recommendedName>
        <fullName evidence="5">ornithine cyclodeaminase</fullName>
        <ecNumber evidence="5">4.3.1.12</ecNumber>
    </recommendedName>
</protein>
<evidence type="ECO:0000259" key="6">
    <source>
        <dbReference type="Pfam" id="PF04455"/>
    </source>
</evidence>
<dbReference type="AlphaFoldDB" id="A0A367ZD37"/>
<evidence type="ECO:0000313" key="9">
    <source>
        <dbReference type="EMBL" id="RCK76000.1"/>
    </source>
</evidence>
<dbReference type="Proteomes" id="UP000252355">
    <property type="component" value="Unassembled WGS sequence"/>
</dbReference>
<dbReference type="GO" id="GO:0008473">
    <property type="term" value="F:ornithine cyclodeaminase activity"/>
    <property type="evidence" value="ECO:0007669"/>
    <property type="project" value="UniProtKB-EC"/>
</dbReference>
<dbReference type="InterPro" id="IPR048963">
    <property type="entry name" value="ArgZ/ArgE-like_C_2nd"/>
</dbReference>
<evidence type="ECO:0000256" key="4">
    <source>
        <dbReference type="ARBA" id="ARBA00023239"/>
    </source>
</evidence>
<evidence type="ECO:0000256" key="2">
    <source>
        <dbReference type="ARBA" id="ARBA00022741"/>
    </source>
</evidence>
<comment type="caution">
    <text evidence="9">The sequence shown here is derived from an EMBL/GenBank/DDBJ whole genome shotgun (WGS) entry which is preliminary data.</text>
</comment>
<dbReference type="Pfam" id="PF21571">
    <property type="entry name" value="ArgZ-like_C_1st"/>
    <property type="match status" value="1"/>
</dbReference>
<evidence type="ECO:0000256" key="5">
    <source>
        <dbReference type="ARBA" id="ARBA00066346"/>
    </source>
</evidence>
<evidence type="ECO:0000256" key="3">
    <source>
        <dbReference type="ARBA" id="ARBA00023027"/>
    </source>
</evidence>
<organism evidence="9 10">
    <name type="scientific">Candidatus Ozemobacter sibiricus</name>
    <dbReference type="NCBI Taxonomy" id="2268124"/>
    <lineage>
        <taxon>Bacteria</taxon>
        <taxon>Candidatus Ozemobacteria</taxon>
        <taxon>Candidatus Ozemobacterales</taxon>
        <taxon>Candidatus Ozemobacteraceae</taxon>
        <taxon>Candidatus Ozemobacter</taxon>
    </lineage>
</organism>
<keyword evidence="4" id="KW-0456">Lyase</keyword>
<dbReference type="InterPro" id="IPR048964">
    <property type="entry name" value="ArgZ/ArgE-like_C_1st"/>
</dbReference>
<dbReference type="EC" id="4.3.1.12" evidence="5"/>
<dbReference type="CDD" id="cd12144">
    <property type="entry name" value="SDH_N_domain"/>
    <property type="match status" value="1"/>
</dbReference>
<dbReference type="InterPro" id="IPR007545">
    <property type="entry name" value="LOR/SDH_bifunc_enz_cons_dom"/>
</dbReference>
<reference evidence="9 10" key="1">
    <citation type="submission" date="2018-05" db="EMBL/GenBank/DDBJ databases">
        <title>A metagenomic window into the 2 km-deep terrestrial subsurface aquifer revealed taxonomically and functionally diverse microbial community comprising novel uncultured bacterial lineages.</title>
        <authorList>
            <person name="Kadnikov V.V."/>
            <person name="Mardanov A.V."/>
            <person name="Beletsky A.V."/>
            <person name="Banks D."/>
            <person name="Pimenov N.V."/>
            <person name="Frank Y.A."/>
            <person name="Karnachuk O.V."/>
            <person name="Ravin N.V."/>
        </authorList>
    </citation>
    <scope>NUCLEOTIDE SEQUENCE [LARGE SCALE GENOMIC DNA]</scope>
    <source>
        <strain evidence="9">BY5</strain>
    </source>
</reference>
<evidence type="ECO:0000259" key="7">
    <source>
        <dbReference type="Pfam" id="PF21570"/>
    </source>
</evidence>
<accession>A0A367ZD37</accession>